<name>A0ABV7Y8T1_9ACTN</name>
<dbReference type="PANTHER" id="PTHR12318">
    <property type="entry name" value="TESTOSTERONE-REGULATED PROTEIN RP2"/>
    <property type="match status" value="1"/>
</dbReference>
<evidence type="ECO:0000256" key="6">
    <source>
        <dbReference type="ARBA" id="ARBA00023211"/>
    </source>
</evidence>
<dbReference type="InterPro" id="IPR000086">
    <property type="entry name" value="NUDIX_hydrolase_dom"/>
</dbReference>
<evidence type="ECO:0000256" key="5">
    <source>
        <dbReference type="ARBA" id="ARBA00022842"/>
    </source>
</evidence>
<comment type="caution">
    <text evidence="8">The sequence shown here is derived from an EMBL/GenBank/DDBJ whole genome shotgun (WGS) entry which is preliminary data.</text>
</comment>
<evidence type="ECO:0000256" key="4">
    <source>
        <dbReference type="ARBA" id="ARBA00022801"/>
    </source>
</evidence>
<accession>A0ABV7Y8T1</accession>
<dbReference type="Gene3D" id="3.90.79.10">
    <property type="entry name" value="Nucleoside Triphosphate Pyrophosphohydrolase"/>
    <property type="match status" value="1"/>
</dbReference>
<dbReference type="RefSeq" id="WP_239553678.1">
    <property type="nucleotide sequence ID" value="NZ_JAFBCM010000001.1"/>
</dbReference>
<keyword evidence="9" id="KW-1185">Reference proteome</keyword>
<evidence type="ECO:0000313" key="8">
    <source>
        <dbReference type="EMBL" id="MFC3761503.1"/>
    </source>
</evidence>
<evidence type="ECO:0000256" key="2">
    <source>
        <dbReference type="ARBA" id="ARBA00001946"/>
    </source>
</evidence>
<protein>
    <submittedName>
        <fullName evidence="8">NUDIX domain-containing protein</fullName>
    </submittedName>
</protein>
<dbReference type="InterPro" id="IPR015797">
    <property type="entry name" value="NUDIX_hydrolase-like_dom_sf"/>
</dbReference>
<proteinExistence type="predicted"/>
<keyword evidence="5" id="KW-0460">Magnesium</keyword>
<keyword evidence="3" id="KW-0479">Metal-binding</keyword>
<dbReference type="EMBL" id="JBHRZH010000009">
    <property type="protein sequence ID" value="MFC3761503.1"/>
    <property type="molecule type" value="Genomic_DNA"/>
</dbReference>
<feature type="domain" description="Nudix hydrolase" evidence="7">
    <location>
        <begin position="35"/>
        <end position="218"/>
    </location>
</feature>
<evidence type="ECO:0000313" key="9">
    <source>
        <dbReference type="Proteomes" id="UP001595699"/>
    </source>
</evidence>
<dbReference type="PANTHER" id="PTHR12318:SF0">
    <property type="entry name" value="ACYL-COENZYME A DIPHOSPHATASE NUDT19"/>
    <property type="match status" value="1"/>
</dbReference>
<keyword evidence="6" id="KW-0464">Manganese</keyword>
<evidence type="ECO:0000259" key="7">
    <source>
        <dbReference type="PROSITE" id="PS51462"/>
    </source>
</evidence>
<dbReference type="InterPro" id="IPR039121">
    <property type="entry name" value="NUDT19"/>
</dbReference>
<dbReference type="Proteomes" id="UP001595699">
    <property type="component" value="Unassembled WGS sequence"/>
</dbReference>
<evidence type="ECO:0000256" key="1">
    <source>
        <dbReference type="ARBA" id="ARBA00001936"/>
    </source>
</evidence>
<keyword evidence="4" id="KW-0378">Hydrolase</keyword>
<gene>
    <name evidence="8" type="ORF">ACFOUW_11690</name>
</gene>
<comment type="cofactor">
    <cofactor evidence="2">
        <name>Mg(2+)</name>
        <dbReference type="ChEBI" id="CHEBI:18420"/>
    </cofactor>
</comment>
<comment type="cofactor">
    <cofactor evidence="1">
        <name>Mn(2+)</name>
        <dbReference type="ChEBI" id="CHEBI:29035"/>
    </cofactor>
</comment>
<dbReference type="SUPFAM" id="SSF55811">
    <property type="entry name" value="Nudix"/>
    <property type="match status" value="1"/>
</dbReference>
<organism evidence="8 9">
    <name type="scientific">Tenggerimyces flavus</name>
    <dbReference type="NCBI Taxonomy" id="1708749"/>
    <lineage>
        <taxon>Bacteria</taxon>
        <taxon>Bacillati</taxon>
        <taxon>Actinomycetota</taxon>
        <taxon>Actinomycetes</taxon>
        <taxon>Propionibacteriales</taxon>
        <taxon>Nocardioidaceae</taxon>
        <taxon>Tenggerimyces</taxon>
    </lineage>
</organism>
<sequence length="277" mass="29893">MPKSVSSLDGSRFPVPPAVAERARALAAGTATPAAVRRASTVLLLRDGPDGLEVYVIRRHTTMAFAAGMYAFPGGSLDKRDEAAGVSPWESAAARELFEETGVLLAGASPAEVVADTTGEDFEADRMALVGRAMSFAEFLAKRSLVLRSDLLAHAGHWVTPDAEERRFDTYFYFAALPTGQLTRDVSTEADRVAWIRPVDVEASVERGEMRMMPPTAVMLETLAELPTVAAAMEFARAHEVVRVAPTVLLDESGEARWSMGVESDSSKKLPGHRSCR</sequence>
<evidence type="ECO:0000256" key="3">
    <source>
        <dbReference type="ARBA" id="ARBA00022723"/>
    </source>
</evidence>
<reference evidence="9" key="1">
    <citation type="journal article" date="2019" name="Int. J. Syst. Evol. Microbiol.">
        <title>The Global Catalogue of Microorganisms (GCM) 10K type strain sequencing project: providing services to taxonomists for standard genome sequencing and annotation.</title>
        <authorList>
            <consortium name="The Broad Institute Genomics Platform"/>
            <consortium name="The Broad Institute Genome Sequencing Center for Infectious Disease"/>
            <person name="Wu L."/>
            <person name="Ma J."/>
        </authorList>
    </citation>
    <scope>NUCLEOTIDE SEQUENCE [LARGE SCALE GENOMIC DNA]</scope>
    <source>
        <strain evidence="9">CGMCC 4.7241</strain>
    </source>
</reference>
<dbReference type="CDD" id="cd18870">
    <property type="entry name" value="NUDIX_AcylCoAdiphos_Nudt19"/>
    <property type="match status" value="1"/>
</dbReference>
<dbReference type="Pfam" id="PF00293">
    <property type="entry name" value="NUDIX"/>
    <property type="match status" value="1"/>
</dbReference>
<dbReference type="PROSITE" id="PS51462">
    <property type="entry name" value="NUDIX"/>
    <property type="match status" value="1"/>
</dbReference>